<keyword evidence="2" id="KW-0732">Signal</keyword>
<evidence type="ECO:0000256" key="1">
    <source>
        <dbReference type="SAM" id="MobiDB-lite"/>
    </source>
</evidence>
<name>A0ABR3IYP4_9AGAR</name>
<dbReference type="Proteomes" id="UP001556367">
    <property type="component" value="Unassembled WGS sequence"/>
</dbReference>
<feature type="compositionally biased region" description="Basic residues" evidence="1">
    <location>
        <begin position="58"/>
        <end position="71"/>
    </location>
</feature>
<gene>
    <name evidence="4" type="ORF">HGRIS_011053</name>
</gene>
<feature type="chain" id="PRO_5046655918" description="DUF5648 domain-containing protein" evidence="2">
    <location>
        <begin position="21"/>
        <end position="255"/>
    </location>
</feature>
<sequence>MRFSLAILAVFLSVLQLAAANPAVEAEMEGKLTEASKVYPDDADQGGDDGPGPDRPPHRPHPHHHHHHHPHRPDPPQPPPNTCEAARAAAIDLHRLFTAKVHDHFYVSATNKAAAVVAGVREEGITGAILPRAIAGAVELCQLYHPRQRHHYYTTSTSDADFYVRSGYIKQDPIGFVFTSQNACLGLIPIYRLFIGSRRVVRKQYPGGRAYYNNIAINDYILTTSDAEKAALRAQGWQDKGIVGYTYPRGGGTYA</sequence>
<dbReference type="Pfam" id="PF18885">
    <property type="entry name" value="DUF5648"/>
    <property type="match status" value="2"/>
</dbReference>
<feature type="signal peptide" evidence="2">
    <location>
        <begin position="1"/>
        <end position="20"/>
    </location>
</feature>
<organism evidence="4 5">
    <name type="scientific">Hohenbuehelia grisea</name>
    <dbReference type="NCBI Taxonomy" id="104357"/>
    <lineage>
        <taxon>Eukaryota</taxon>
        <taxon>Fungi</taxon>
        <taxon>Dikarya</taxon>
        <taxon>Basidiomycota</taxon>
        <taxon>Agaricomycotina</taxon>
        <taxon>Agaricomycetes</taxon>
        <taxon>Agaricomycetidae</taxon>
        <taxon>Agaricales</taxon>
        <taxon>Pleurotineae</taxon>
        <taxon>Pleurotaceae</taxon>
        <taxon>Hohenbuehelia</taxon>
    </lineage>
</organism>
<evidence type="ECO:0000256" key="2">
    <source>
        <dbReference type="SAM" id="SignalP"/>
    </source>
</evidence>
<feature type="region of interest" description="Disordered" evidence="1">
    <location>
        <begin position="38"/>
        <end position="83"/>
    </location>
</feature>
<proteinExistence type="predicted"/>
<dbReference type="InterPro" id="IPR043708">
    <property type="entry name" value="DUF5648"/>
</dbReference>
<reference evidence="5" key="1">
    <citation type="submission" date="2024-06" db="EMBL/GenBank/DDBJ databases">
        <title>Multi-omics analyses provide insights into the biosynthesis of the anticancer antibiotic pleurotin in Hohenbuehelia grisea.</title>
        <authorList>
            <person name="Weaver J.A."/>
            <person name="Alberti F."/>
        </authorList>
    </citation>
    <scope>NUCLEOTIDE SEQUENCE [LARGE SCALE GENOMIC DNA]</scope>
    <source>
        <strain evidence="5">T-177</strain>
    </source>
</reference>
<protein>
    <recommendedName>
        <fullName evidence="3">DUF5648 domain-containing protein</fullName>
    </recommendedName>
</protein>
<keyword evidence="5" id="KW-1185">Reference proteome</keyword>
<evidence type="ECO:0000313" key="4">
    <source>
        <dbReference type="EMBL" id="KAL0948485.1"/>
    </source>
</evidence>
<feature type="domain" description="DUF5648" evidence="3">
    <location>
        <begin position="216"/>
        <end position="248"/>
    </location>
</feature>
<accession>A0ABR3IYP4</accession>
<evidence type="ECO:0000259" key="3">
    <source>
        <dbReference type="Pfam" id="PF18885"/>
    </source>
</evidence>
<feature type="domain" description="DUF5648" evidence="3">
    <location>
        <begin position="93"/>
        <end position="195"/>
    </location>
</feature>
<evidence type="ECO:0000313" key="5">
    <source>
        <dbReference type="Proteomes" id="UP001556367"/>
    </source>
</evidence>
<comment type="caution">
    <text evidence="4">The sequence shown here is derived from an EMBL/GenBank/DDBJ whole genome shotgun (WGS) entry which is preliminary data.</text>
</comment>
<dbReference type="EMBL" id="JASNQZ010000014">
    <property type="protein sequence ID" value="KAL0948485.1"/>
    <property type="molecule type" value="Genomic_DNA"/>
</dbReference>